<dbReference type="EMBL" id="CAJNOH010000648">
    <property type="protein sequence ID" value="CAF1095781.1"/>
    <property type="molecule type" value="Genomic_DNA"/>
</dbReference>
<comment type="caution">
    <text evidence="3">The sequence shown here is derived from an EMBL/GenBank/DDBJ whole genome shotgun (WGS) entry which is preliminary data.</text>
</comment>
<feature type="signal peptide" evidence="1">
    <location>
        <begin position="1"/>
        <end position="21"/>
    </location>
</feature>
<protein>
    <submittedName>
        <fullName evidence="3">Uncharacterized protein</fullName>
    </submittedName>
</protein>
<evidence type="ECO:0000313" key="4">
    <source>
        <dbReference type="EMBL" id="CAF1301145.1"/>
    </source>
</evidence>
<evidence type="ECO:0000313" key="6">
    <source>
        <dbReference type="EMBL" id="CAF3696508.1"/>
    </source>
</evidence>
<gene>
    <name evidence="4" type="ORF">JXQ802_LOCUS29509</name>
    <name evidence="5" type="ORF">JXQ802_LOCUS29574</name>
    <name evidence="6" type="ORF">OTI717_LOCUS12238</name>
    <name evidence="3" type="ORF">PYM288_LOCUS19410</name>
    <name evidence="2" type="ORF">RFH988_LOCUS18822</name>
</gene>
<dbReference type="Proteomes" id="UP000663823">
    <property type="component" value="Unassembled WGS sequence"/>
</dbReference>
<dbReference type="EMBL" id="CAJNOL010001159">
    <property type="protein sequence ID" value="CAF1301145.1"/>
    <property type="molecule type" value="Genomic_DNA"/>
</dbReference>
<dbReference type="OrthoDB" id="10342099at2759"/>
<evidence type="ECO:0000256" key="1">
    <source>
        <dbReference type="SAM" id="SignalP"/>
    </source>
</evidence>
<accession>A0A814NTP2</accession>
<dbReference type="Proteomes" id="UP000663882">
    <property type="component" value="Unassembled WGS sequence"/>
</dbReference>
<dbReference type="AlphaFoldDB" id="A0A814NTP2"/>
<sequence>MNIFTVTLVVLLVISIGHVYGHPAASLHRPIVDYQHGFKILQFHPLSNKHNHQIPSNINDANEFLLPYNDRPRKRLIDF</sequence>
<evidence type="ECO:0000313" key="3">
    <source>
        <dbReference type="EMBL" id="CAF1095781.1"/>
    </source>
</evidence>
<feature type="chain" id="PRO_5036225419" evidence="1">
    <location>
        <begin position="22"/>
        <end position="79"/>
    </location>
</feature>
<organism evidence="3 7">
    <name type="scientific">Rotaria sordida</name>
    <dbReference type="NCBI Taxonomy" id="392033"/>
    <lineage>
        <taxon>Eukaryota</taxon>
        <taxon>Metazoa</taxon>
        <taxon>Spiralia</taxon>
        <taxon>Gnathifera</taxon>
        <taxon>Rotifera</taxon>
        <taxon>Eurotatoria</taxon>
        <taxon>Bdelloidea</taxon>
        <taxon>Philodinida</taxon>
        <taxon>Philodinidae</taxon>
        <taxon>Rotaria</taxon>
    </lineage>
</organism>
<reference evidence="3" key="1">
    <citation type="submission" date="2021-02" db="EMBL/GenBank/DDBJ databases">
        <authorList>
            <person name="Nowell W R."/>
        </authorList>
    </citation>
    <scope>NUCLEOTIDE SEQUENCE</scope>
</reference>
<evidence type="ECO:0000313" key="8">
    <source>
        <dbReference type="Proteomes" id="UP000663870"/>
    </source>
</evidence>
<evidence type="ECO:0000313" key="5">
    <source>
        <dbReference type="EMBL" id="CAF1302369.1"/>
    </source>
</evidence>
<dbReference type="Proteomes" id="UP000663854">
    <property type="component" value="Unassembled WGS sequence"/>
</dbReference>
<evidence type="ECO:0000313" key="2">
    <source>
        <dbReference type="EMBL" id="CAF1091438.1"/>
    </source>
</evidence>
<keyword evidence="1" id="KW-0732">Signal</keyword>
<dbReference type="EMBL" id="CAJNOL010001163">
    <property type="protein sequence ID" value="CAF1302369.1"/>
    <property type="molecule type" value="Genomic_DNA"/>
</dbReference>
<dbReference type="EMBL" id="CAJOAX010001218">
    <property type="protein sequence ID" value="CAF3696508.1"/>
    <property type="molecule type" value="Genomic_DNA"/>
</dbReference>
<name>A0A814NTP2_9BILA</name>
<proteinExistence type="predicted"/>
<dbReference type="EMBL" id="CAJNOO010001077">
    <property type="protein sequence ID" value="CAF1091438.1"/>
    <property type="molecule type" value="Genomic_DNA"/>
</dbReference>
<evidence type="ECO:0000313" key="7">
    <source>
        <dbReference type="Proteomes" id="UP000663854"/>
    </source>
</evidence>
<dbReference type="Proteomes" id="UP000663870">
    <property type="component" value="Unassembled WGS sequence"/>
</dbReference>
<keyword evidence="8" id="KW-1185">Reference proteome</keyword>